<evidence type="ECO:0000256" key="11">
    <source>
        <dbReference type="ARBA" id="ARBA00022737"/>
    </source>
</evidence>
<evidence type="ECO:0000256" key="14">
    <source>
        <dbReference type="ARBA" id="ARBA00022989"/>
    </source>
</evidence>
<keyword evidence="4 19" id="KW-0813">Transport</keyword>
<dbReference type="Pfam" id="PF14715">
    <property type="entry name" value="FixP_N"/>
    <property type="match status" value="1"/>
</dbReference>
<feature type="domain" description="Cytochrome c" evidence="23">
    <location>
        <begin position="127"/>
        <end position="208"/>
    </location>
</feature>
<dbReference type="Gene3D" id="1.10.760.10">
    <property type="entry name" value="Cytochrome c-like domain"/>
    <property type="match status" value="2"/>
</dbReference>
<evidence type="ECO:0000256" key="18">
    <source>
        <dbReference type="ARBA" id="ARBA00023136"/>
    </source>
</evidence>
<dbReference type="OrthoDB" id="9811281at2"/>
<dbReference type="RefSeq" id="WP_062536237.1">
    <property type="nucleotide sequence ID" value="NZ_DF970179.1"/>
</dbReference>
<dbReference type="InterPro" id="IPR032858">
    <property type="entry name" value="CcoP_N"/>
</dbReference>
<evidence type="ECO:0000256" key="4">
    <source>
        <dbReference type="ARBA" id="ARBA00022448"/>
    </source>
</evidence>
<feature type="binding site" description="covalent" evidence="21">
    <location>
        <position position="140"/>
    </location>
    <ligand>
        <name>heme c</name>
        <dbReference type="ChEBI" id="CHEBI:61717"/>
        <label>1</label>
    </ligand>
</feature>
<dbReference type="STRING" id="1475481.GCA_000953855_01305"/>
<evidence type="ECO:0000256" key="16">
    <source>
        <dbReference type="ARBA" id="ARBA00023004"/>
    </source>
</evidence>
<comment type="pathway">
    <text evidence="2 19">Energy metabolism; oxidative phosphorylation.</text>
</comment>
<dbReference type="UniPathway" id="UPA00705"/>
<dbReference type="SUPFAM" id="SSF46626">
    <property type="entry name" value="Cytochrome c"/>
    <property type="match status" value="2"/>
</dbReference>
<gene>
    <name evidence="24" type="ORF">MBSD_1108</name>
    <name evidence="25" type="ORF">MBSD_n1288</name>
</gene>
<dbReference type="InterPro" id="IPR036909">
    <property type="entry name" value="Cyt_c-like_dom_sf"/>
</dbReference>
<evidence type="ECO:0000256" key="2">
    <source>
        <dbReference type="ARBA" id="ARBA00004673"/>
    </source>
</evidence>
<comment type="similarity">
    <text evidence="3 19">Belongs to the CcoP / FixP family.</text>
</comment>
<evidence type="ECO:0000256" key="20">
    <source>
        <dbReference type="PIRSR" id="PIRSR000006-1"/>
    </source>
</evidence>
<evidence type="ECO:0000256" key="17">
    <source>
        <dbReference type="ARBA" id="ARBA00023065"/>
    </source>
</evidence>
<evidence type="ECO:0000256" key="22">
    <source>
        <dbReference type="SAM" id="Phobius"/>
    </source>
</evidence>
<evidence type="ECO:0000256" key="6">
    <source>
        <dbReference type="ARBA" id="ARBA00022519"/>
    </source>
</evidence>
<reference evidence="25" key="2">
    <citation type="submission" date="2015-08" db="EMBL/GenBank/DDBJ databases">
        <title>Complete DNA Sequence of Pseudomonas syringae pv. actinidiae, the Causal Agent of Kiwifruit Canker Disease.</title>
        <authorList>
            <person name="Rikkerink E.H.A."/>
            <person name="Fineran P.C."/>
        </authorList>
    </citation>
    <scope>NUCLEOTIDE SEQUENCE</scope>
    <source>
        <strain evidence="25">SkMP5</strain>
    </source>
</reference>
<keyword evidence="9 22" id="KW-0812">Transmembrane</keyword>
<evidence type="ECO:0000256" key="8">
    <source>
        <dbReference type="ARBA" id="ARBA00022660"/>
    </source>
</evidence>
<feature type="domain" description="Cytochrome c" evidence="23">
    <location>
        <begin position="215"/>
        <end position="296"/>
    </location>
</feature>
<keyword evidence="12 19" id="KW-0375">Hydrogen ion transport</keyword>
<protein>
    <recommendedName>
        <fullName evidence="19">Cbb3-type cytochrome c oxidase subunit</fullName>
    </recommendedName>
</protein>
<comment type="function">
    <text evidence="19">C-type cytochrome. Part of the cbb3-type cytochrome c oxidase complex.</text>
</comment>
<dbReference type="PANTHER" id="PTHR33751:SF1">
    <property type="entry name" value="CBB3-TYPE CYTOCHROME C OXIDASE SUBUNIT FIXP"/>
    <property type="match status" value="1"/>
</dbReference>
<accession>A0A0K8QMM7</accession>
<proteinExistence type="inferred from homology"/>
<organism evidence="25">
    <name type="scientific">Mizugakiibacter sediminis</name>
    <dbReference type="NCBI Taxonomy" id="1475481"/>
    <lineage>
        <taxon>Bacteria</taxon>
        <taxon>Pseudomonadati</taxon>
        <taxon>Pseudomonadota</taxon>
        <taxon>Gammaproteobacteria</taxon>
        <taxon>Lysobacterales</taxon>
        <taxon>Rhodanobacteraceae</taxon>
        <taxon>Mizugakiibacter</taxon>
    </lineage>
</organism>
<keyword evidence="14 22" id="KW-1133">Transmembrane helix</keyword>
<evidence type="ECO:0000256" key="12">
    <source>
        <dbReference type="ARBA" id="ARBA00022781"/>
    </source>
</evidence>
<keyword evidence="8 19" id="KW-0679">Respiratory chain</keyword>
<feature type="transmembrane region" description="Helical" evidence="22">
    <location>
        <begin position="7"/>
        <end position="26"/>
    </location>
</feature>
<evidence type="ECO:0000256" key="13">
    <source>
        <dbReference type="ARBA" id="ARBA00022982"/>
    </source>
</evidence>
<keyword evidence="11" id="KW-0677">Repeat</keyword>
<dbReference type="GO" id="GO:0009055">
    <property type="term" value="F:electron transfer activity"/>
    <property type="evidence" value="ECO:0007669"/>
    <property type="project" value="InterPro"/>
</dbReference>
<evidence type="ECO:0000256" key="10">
    <source>
        <dbReference type="ARBA" id="ARBA00022723"/>
    </source>
</evidence>
<dbReference type="EMBL" id="DF952378">
    <property type="protein sequence ID" value="GAN44573.1"/>
    <property type="molecule type" value="Genomic_DNA"/>
</dbReference>
<dbReference type="AlphaFoldDB" id="A0A0K8QMM7"/>
<evidence type="ECO:0000256" key="3">
    <source>
        <dbReference type="ARBA" id="ARBA00006113"/>
    </source>
</evidence>
<dbReference type="GO" id="GO:0016491">
    <property type="term" value="F:oxidoreductase activity"/>
    <property type="evidence" value="ECO:0007669"/>
    <property type="project" value="UniProtKB-KW"/>
</dbReference>
<evidence type="ECO:0000313" key="26">
    <source>
        <dbReference type="Proteomes" id="UP000253740"/>
    </source>
</evidence>
<dbReference type="InterPro" id="IPR038414">
    <property type="entry name" value="CcoP_N_sf"/>
</dbReference>
<evidence type="ECO:0000256" key="9">
    <source>
        <dbReference type="ARBA" id="ARBA00022692"/>
    </source>
</evidence>
<evidence type="ECO:0000313" key="25">
    <source>
        <dbReference type="EMBL" id="GAP65986.1"/>
    </source>
</evidence>
<feature type="binding site" description="covalent" evidence="21">
    <location>
        <position position="228"/>
    </location>
    <ligand>
        <name>heme c</name>
        <dbReference type="ChEBI" id="CHEBI:61717"/>
        <label>2</label>
    </ligand>
</feature>
<keyword evidence="16 19" id="KW-0408">Iron</keyword>
<feature type="transmembrane region" description="Helical" evidence="22">
    <location>
        <begin position="59"/>
        <end position="78"/>
    </location>
</feature>
<dbReference type="NCBIfam" id="TIGR00782">
    <property type="entry name" value="ccoP"/>
    <property type="match status" value="1"/>
</dbReference>
<comment type="subcellular location">
    <subcellularLocation>
        <location evidence="1 19">Cell inner membrane</location>
    </subcellularLocation>
</comment>
<sequence length="304" mass="32843">MSIYWSAWIMFLVVLNLGITLFLFLWGTRVRIPTLPDGTTGHVWAHGVLREGVRKLPRWWFLLSAGMFAVGITYLVLYPGFGRYKGMLGWTAHGELARDVATNQAQLAELMQRFRLYSVEQLADDPDAVQLGGRLFQDNCAACHGREAHGNPLLGAPDLSDADWLYGGDGKTILASILDGRRGTMPPFGEAFGEAGVANLANYVLSLSGAPHDAAKAEAAKPIFATVCAACHGADGKGNQAIGAPNLTDRVWLYGGDLATVEETIRHGRGGQMPAWRARLGEDEARTVAAWVYANAHRAPAAGR</sequence>
<evidence type="ECO:0000256" key="5">
    <source>
        <dbReference type="ARBA" id="ARBA00022475"/>
    </source>
</evidence>
<dbReference type="InterPro" id="IPR050597">
    <property type="entry name" value="Cytochrome_c_Oxidase_Subunit"/>
</dbReference>
<evidence type="ECO:0000256" key="15">
    <source>
        <dbReference type="ARBA" id="ARBA00023002"/>
    </source>
</evidence>
<name>A0A0K8QMM7_9GAMM</name>
<evidence type="ECO:0000259" key="23">
    <source>
        <dbReference type="PROSITE" id="PS51007"/>
    </source>
</evidence>
<keyword evidence="17 19" id="KW-0406">Ion transport</keyword>
<dbReference type="Proteomes" id="UP000253740">
    <property type="component" value="Unassembled WGS sequence"/>
</dbReference>
<keyword evidence="26" id="KW-1185">Reference proteome</keyword>
<feature type="binding site" description="axial binding residue" evidence="20">
    <location>
        <position position="273"/>
    </location>
    <ligand>
        <name>heme c</name>
        <dbReference type="ChEBI" id="CHEBI:61717"/>
        <label>1</label>
    </ligand>
    <ligandPart>
        <name>Fe</name>
        <dbReference type="ChEBI" id="CHEBI:18248"/>
    </ligandPart>
</feature>
<evidence type="ECO:0000256" key="7">
    <source>
        <dbReference type="ARBA" id="ARBA00022617"/>
    </source>
</evidence>
<keyword evidence="6 19" id="KW-0997">Cell inner membrane</keyword>
<keyword evidence="13 19" id="KW-0249">Electron transport</keyword>
<comment type="subunit">
    <text evidence="19">Component of the cbb3-type cytochrome c oxidase.</text>
</comment>
<dbReference type="GO" id="GO:0005506">
    <property type="term" value="F:iron ion binding"/>
    <property type="evidence" value="ECO:0007669"/>
    <property type="project" value="InterPro"/>
</dbReference>
<dbReference type="PROSITE" id="PS51007">
    <property type="entry name" value="CYTC"/>
    <property type="match status" value="2"/>
</dbReference>
<keyword evidence="18 19" id="KW-0472">Membrane</keyword>
<dbReference type="GO" id="GO:0020037">
    <property type="term" value="F:heme binding"/>
    <property type="evidence" value="ECO:0007669"/>
    <property type="project" value="InterPro"/>
</dbReference>
<evidence type="ECO:0000256" key="21">
    <source>
        <dbReference type="PIRSR" id="PIRSR000006-2"/>
    </source>
</evidence>
<evidence type="ECO:0000313" key="24">
    <source>
        <dbReference type="EMBL" id="GAN44573.1"/>
    </source>
</evidence>
<feature type="binding site" description="axial binding residue" evidence="20">
    <location>
        <position position="185"/>
    </location>
    <ligand>
        <name>heme c</name>
        <dbReference type="ChEBI" id="CHEBI:61717"/>
        <label>2</label>
    </ligand>
    <ligandPart>
        <name>Fe</name>
        <dbReference type="ChEBI" id="CHEBI:18248"/>
    </ligandPart>
</feature>
<dbReference type="EMBL" id="DF970179">
    <property type="protein sequence ID" value="GAP65986.1"/>
    <property type="molecule type" value="Genomic_DNA"/>
</dbReference>
<feature type="binding site" description="covalent" evidence="21">
    <location>
        <position position="143"/>
    </location>
    <ligand>
        <name>heme c</name>
        <dbReference type="ChEBI" id="CHEBI:61717"/>
        <label>1</label>
    </ligand>
</feature>
<keyword evidence="10 19" id="KW-0479">Metal-binding</keyword>
<dbReference type="PANTHER" id="PTHR33751">
    <property type="entry name" value="CBB3-TYPE CYTOCHROME C OXIDASE SUBUNIT FIXP"/>
    <property type="match status" value="1"/>
</dbReference>
<dbReference type="PRINTS" id="PR00605">
    <property type="entry name" value="CYTCHROMECIC"/>
</dbReference>
<keyword evidence="7 19" id="KW-0349">Heme</keyword>
<dbReference type="GO" id="GO:0005886">
    <property type="term" value="C:plasma membrane"/>
    <property type="evidence" value="ECO:0007669"/>
    <property type="project" value="UniProtKB-SubCell"/>
</dbReference>
<dbReference type="InterPro" id="IPR004678">
    <property type="entry name" value="Cyt_c_oxidase_cbb3_su3"/>
</dbReference>
<evidence type="ECO:0000256" key="1">
    <source>
        <dbReference type="ARBA" id="ARBA00004533"/>
    </source>
</evidence>
<keyword evidence="15 19" id="KW-0560">Oxidoreductase</keyword>
<dbReference type="Pfam" id="PF13442">
    <property type="entry name" value="Cytochrome_CBB3"/>
    <property type="match status" value="2"/>
</dbReference>
<feature type="binding site" description="covalent" evidence="21">
    <location>
        <position position="231"/>
    </location>
    <ligand>
        <name>heme c</name>
        <dbReference type="ChEBI" id="CHEBI:61717"/>
        <label>2</label>
    </ligand>
</feature>
<dbReference type="InterPro" id="IPR008168">
    <property type="entry name" value="Cyt_C_IC"/>
</dbReference>
<reference evidence="24" key="1">
    <citation type="submission" date="2015-03" db="EMBL/GenBank/DDBJ databases">
        <title>Draft genome sequence of Mizugakiibacter sediminis skMP5.</title>
        <authorList>
            <person name="Watanabe T."/>
            <person name="Kojima H."/>
            <person name="Fukui M."/>
        </authorList>
    </citation>
    <scope>NUCLEOTIDE SEQUENCE</scope>
    <source>
        <strain evidence="24">SkMP5</strain>
    </source>
</reference>
<keyword evidence="5 19" id="KW-1003">Cell membrane</keyword>
<dbReference type="GO" id="GO:1902600">
    <property type="term" value="P:proton transmembrane transport"/>
    <property type="evidence" value="ECO:0007669"/>
    <property type="project" value="UniProtKB-KW"/>
</dbReference>
<dbReference type="HOGENOM" id="CLU_047545_2_0_6"/>
<dbReference type="GO" id="GO:0006119">
    <property type="term" value="P:oxidative phosphorylation"/>
    <property type="evidence" value="ECO:0007669"/>
    <property type="project" value="UniProtKB-UniPathway"/>
</dbReference>
<comment type="cofactor">
    <cofactor evidence="19 21">
        <name>heme c</name>
        <dbReference type="ChEBI" id="CHEBI:61717"/>
    </cofactor>
    <text evidence="19 21">Binds 2 heme C groups per subunit.</text>
</comment>
<evidence type="ECO:0000256" key="19">
    <source>
        <dbReference type="PIRNR" id="PIRNR000006"/>
    </source>
</evidence>
<feature type="binding site" description="axial binding residue" evidence="20">
    <location>
        <position position="144"/>
    </location>
    <ligand>
        <name>heme c</name>
        <dbReference type="ChEBI" id="CHEBI:61717"/>
        <label>1</label>
    </ligand>
    <ligandPart>
        <name>Fe</name>
        <dbReference type="ChEBI" id="CHEBI:18248"/>
    </ligandPart>
</feature>
<feature type="binding site" description="axial binding residue" evidence="20">
    <location>
        <position position="232"/>
    </location>
    <ligand>
        <name>heme c</name>
        <dbReference type="ChEBI" id="CHEBI:61717"/>
        <label>2</label>
    </ligand>
    <ligandPart>
        <name>Fe</name>
        <dbReference type="ChEBI" id="CHEBI:18248"/>
    </ligandPart>
</feature>
<dbReference type="PIRSF" id="PIRSF000006">
    <property type="entry name" value="Cbb3-Cox_fixP"/>
    <property type="match status" value="1"/>
</dbReference>
<dbReference type="Gene3D" id="6.10.280.130">
    <property type="match status" value="1"/>
</dbReference>
<dbReference type="InterPro" id="IPR009056">
    <property type="entry name" value="Cyt_c-like_dom"/>
</dbReference>